<proteinExistence type="predicted"/>
<dbReference type="Proteomes" id="UP000428333">
    <property type="component" value="Linkage Group LG08"/>
</dbReference>
<organism evidence="3 4">
    <name type="scientific">Rhododendron williamsianum</name>
    <dbReference type="NCBI Taxonomy" id="262921"/>
    <lineage>
        <taxon>Eukaryota</taxon>
        <taxon>Viridiplantae</taxon>
        <taxon>Streptophyta</taxon>
        <taxon>Embryophyta</taxon>
        <taxon>Tracheophyta</taxon>
        <taxon>Spermatophyta</taxon>
        <taxon>Magnoliopsida</taxon>
        <taxon>eudicotyledons</taxon>
        <taxon>Gunneridae</taxon>
        <taxon>Pentapetalae</taxon>
        <taxon>asterids</taxon>
        <taxon>Ericales</taxon>
        <taxon>Ericaceae</taxon>
        <taxon>Ericoideae</taxon>
        <taxon>Rhodoreae</taxon>
        <taxon>Rhododendron</taxon>
    </lineage>
</organism>
<feature type="non-terminal residue" evidence="3">
    <location>
        <position position="1"/>
    </location>
</feature>
<dbReference type="PANTHER" id="PTHR44259:SF93">
    <property type="entry name" value="PROTEIN, PUTATIVE (DUF295)-RELATED"/>
    <property type="match status" value="1"/>
</dbReference>
<dbReference type="AlphaFoldDB" id="A0A6A4L6S5"/>
<comment type="caution">
    <text evidence="3">The sequence shown here is derived from an EMBL/GenBank/DDBJ whole genome shotgun (WGS) entry which is preliminary data.</text>
</comment>
<gene>
    <name evidence="3" type="ORF">C3L33_14767</name>
</gene>
<name>A0A6A4L6S5_9ERIC</name>
<dbReference type="InterPro" id="IPR005174">
    <property type="entry name" value="KIB1-4_b-propeller"/>
</dbReference>
<keyword evidence="4" id="KW-1185">Reference proteome</keyword>
<evidence type="ECO:0000313" key="4">
    <source>
        <dbReference type="Proteomes" id="UP000428333"/>
    </source>
</evidence>
<feature type="region of interest" description="Disordered" evidence="1">
    <location>
        <begin position="1"/>
        <end position="23"/>
    </location>
</feature>
<dbReference type="PANTHER" id="PTHR44259">
    <property type="entry name" value="OS07G0183000 PROTEIN-RELATED"/>
    <property type="match status" value="1"/>
</dbReference>
<reference evidence="3 4" key="1">
    <citation type="journal article" date="2019" name="Genome Biol. Evol.">
        <title>The Rhododendron genome and chromosomal organization provide insight into shared whole-genome duplications across the heath family (Ericaceae).</title>
        <authorList>
            <person name="Soza V.L."/>
            <person name="Lindsley D."/>
            <person name="Waalkes A."/>
            <person name="Ramage E."/>
            <person name="Patwardhan R.P."/>
            <person name="Burton J.N."/>
            <person name="Adey A."/>
            <person name="Kumar A."/>
            <person name="Qiu R."/>
            <person name="Shendure J."/>
            <person name="Hall B."/>
        </authorList>
    </citation>
    <scope>NUCLEOTIDE SEQUENCE [LARGE SCALE GENOMIC DNA]</scope>
    <source>
        <strain evidence="3">RSF 1966-606</strain>
    </source>
</reference>
<feature type="compositionally biased region" description="Low complexity" evidence="1">
    <location>
        <begin position="12"/>
        <end position="23"/>
    </location>
</feature>
<feature type="domain" description="KIB1-4 beta-propeller" evidence="2">
    <location>
        <begin position="44"/>
        <end position="332"/>
    </location>
</feature>
<dbReference type="OrthoDB" id="1519185at2759"/>
<accession>A0A6A4L6S5</accession>
<dbReference type="EMBL" id="QEFC01002174">
    <property type="protein sequence ID" value="KAE9453325.1"/>
    <property type="molecule type" value="Genomic_DNA"/>
</dbReference>
<evidence type="ECO:0000313" key="3">
    <source>
        <dbReference type="EMBL" id="KAE9453325.1"/>
    </source>
</evidence>
<protein>
    <recommendedName>
        <fullName evidence="2">KIB1-4 beta-propeller domain-containing protein</fullName>
    </recommendedName>
</protein>
<dbReference type="Pfam" id="PF03478">
    <property type="entry name" value="Beta-prop_KIB1-4"/>
    <property type="match status" value="1"/>
</dbReference>
<sequence length="364" mass="41010">MDTVFKLKKSARPSLSSSSPPDWASLPEELLELILHPGDDRRRLYSVTENKILSSLELRVPYRRRCCGSSHGWLATVNEEDSGITLLNPFSGRALSLPKVGCEPYNINPAMRHNLKYEYDVKKVILSCGDPSSDEFVVVAIYSMCNALAYIKPGRSKHWIKIKGGNYSDAIYHQGIFYVMDKYSGVLYLDVRDYSEPKGRLVVNHTTRRHPFKAYIVVLSTGKDLLLVERFLKKKGRPARWVTSSFKIFKLGFVCGSGSSISGGSQQFAKEWVEINSLGDDTLFLGDNYSLSVTASSFPGCQANCVYYTDDVYTDTSAPWYPYGPRDMGIYSFVDGSLAPHYEFKKKQMKVPMPPPIWIVPTLL</sequence>
<dbReference type="InterPro" id="IPR050942">
    <property type="entry name" value="F-box_BR-signaling"/>
</dbReference>
<feature type="compositionally biased region" description="Basic residues" evidence="1">
    <location>
        <begin position="1"/>
        <end position="11"/>
    </location>
</feature>
<evidence type="ECO:0000256" key="1">
    <source>
        <dbReference type="SAM" id="MobiDB-lite"/>
    </source>
</evidence>
<evidence type="ECO:0000259" key="2">
    <source>
        <dbReference type="Pfam" id="PF03478"/>
    </source>
</evidence>